<comment type="similarity">
    <text evidence="1">Belongs to the BioY family.</text>
</comment>
<evidence type="ECO:0000313" key="4">
    <source>
        <dbReference type="Proteomes" id="UP000248557"/>
    </source>
</evidence>
<feature type="transmembrane region" description="Helical" evidence="2">
    <location>
        <begin position="103"/>
        <end position="126"/>
    </location>
</feature>
<dbReference type="Gene3D" id="1.10.1760.20">
    <property type="match status" value="1"/>
</dbReference>
<dbReference type="GO" id="GO:0015225">
    <property type="term" value="F:biotin transmembrane transporter activity"/>
    <property type="evidence" value="ECO:0007669"/>
    <property type="project" value="UniProtKB-UniRule"/>
</dbReference>
<protein>
    <submittedName>
        <fullName evidence="3">Biotin transporter BioY</fullName>
    </submittedName>
</protein>
<proteinExistence type="inferred from homology"/>
<name>A0A328PZ75_9EURY</name>
<comment type="caution">
    <text evidence="3">The sequence shown here is derived from an EMBL/GenBank/DDBJ whole genome shotgun (WGS) entry which is preliminary data.</text>
</comment>
<comment type="subcellular location">
    <subcellularLocation>
        <location evidence="1">Cell membrane</location>
        <topology evidence="1">Multi-pass membrane protein</topology>
    </subcellularLocation>
</comment>
<gene>
    <name evidence="3" type="ORF">CA615_06735</name>
</gene>
<keyword evidence="2" id="KW-0812">Transmembrane</keyword>
<dbReference type="PANTHER" id="PTHR34295">
    <property type="entry name" value="BIOTIN TRANSPORTER BIOY"/>
    <property type="match status" value="1"/>
</dbReference>
<evidence type="ECO:0000256" key="2">
    <source>
        <dbReference type="SAM" id="Phobius"/>
    </source>
</evidence>
<dbReference type="GeneID" id="3855093"/>
<dbReference type="InterPro" id="IPR003784">
    <property type="entry name" value="BioY"/>
</dbReference>
<dbReference type="AlphaFoldDB" id="A0A328PZ75"/>
<accession>A0A328PZ75</accession>
<sequence>MFIDINKDKIHEIQMSWYSWRNNASTTTMVLLSFLVACFTGLMAQVSIAIPWSPVLITFQTFAVLLAGVFLGSKWGGFSMILYTVLGILGMPWFTSMHSGLEWIFSASGGYIIGFILASIFIGHVFDNYTTARKPIQTVILMLIANFVVIYIPGLLGLYNFMINNGKPVTITGLLIAGVVPFIVGDLLKIAMASGITTSILPKED</sequence>
<dbReference type="Proteomes" id="UP000248557">
    <property type="component" value="Unassembled WGS sequence"/>
</dbReference>
<dbReference type="PANTHER" id="PTHR34295:SF1">
    <property type="entry name" value="BIOTIN TRANSPORTER BIOY"/>
    <property type="match status" value="1"/>
</dbReference>
<dbReference type="EMBL" id="NGJK01000082">
    <property type="protein sequence ID" value="RAP02563.1"/>
    <property type="molecule type" value="Genomic_DNA"/>
</dbReference>
<feature type="transmembrane region" description="Helical" evidence="2">
    <location>
        <begin position="169"/>
        <end position="188"/>
    </location>
</feature>
<reference evidence="3 4" key="1">
    <citation type="submission" date="2017-05" db="EMBL/GenBank/DDBJ databases">
        <title>Host range expansion of the Methanosphaera genus to humans and monogastric animals involves recent and extensive reduction in genome content.</title>
        <authorList>
            <person name="Hoedt E.C."/>
            <person name="Volmer J.G."/>
            <person name="Parks D.H."/>
            <person name="Rosewarne C.P."/>
            <person name="Denman S.E."/>
            <person name="Mcsweeney C.S."/>
            <person name="O Cuiv P."/>
            <person name="Hugenholtz P."/>
            <person name="Tyson G.W."/>
            <person name="Morrison M."/>
        </authorList>
    </citation>
    <scope>NUCLEOTIDE SEQUENCE [LARGE SCALE GENOMIC DNA]</scope>
    <source>
        <strain evidence="3 4">PA5</strain>
    </source>
</reference>
<feature type="transmembrane region" description="Helical" evidence="2">
    <location>
        <begin position="56"/>
        <end position="73"/>
    </location>
</feature>
<keyword evidence="1 2" id="KW-0472">Membrane</keyword>
<dbReference type="PIRSF" id="PIRSF016661">
    <property type="entry name" value="BioY"/>
    <property type="match status" value="1"/>
</dbReference>
<dbReference type="Pfam" id="PF02632">
    <property type="entry name" value="BioY"/>
    <property type="match status" value="1"/>
</dbReference>
<dbReference type="RefSeq" id="WP_011406930.1">
    <property type="nucleotide sequence ID" value="NZ_CATZNA010000071.1"/>
</dbReference>
<keyword evidence="1" id="KW-1003">Cell membrane</keyword>
<evidence type="ECO:0000256" key="1">
    <source>
        <dbReference type="PIRNR" id="PIRNR016661"/>
    </source>
</evidence>
<evidence type="ECO:0000313" key="3">
    <source>
        <dbReference type="EMBL" id="RAP02563.1"/>
    </source>
</evidence>
<feature type="transmembrane region" description="Helical" evidence="2">
    <location>
        <begin position="29"/>
        <end position="50"/>
    </location>
</feature>
<dbReference type="OMA" id="AGYLWSY"/>
<keyword evidence="1" id="KW-0813">Transport</keyword>
<feature type="transmembrane region" description="Helical" evidence="2">
    <location>
        <begin position="80"/>
        <end position="97"/>
    </location>
</feature>
<keyword evidence="2" id="KW-1133">Transmembrane helix</keyword>
<organism evidence="3 4">
    <name type="scientific">Methanosphaera stadtmanae</name>
    <dbReference type="NCBI Taxonomy" id="2317"/>
    <lineage>
        <taxon>Archaea</taxon>
        <taxon>Methanobacteriati</taxon>
        <taxon>Methanobacteriota</taxon>
        <taxon>Methanomada group</taxon>
        <taxon>Methanobacteria</taxon>
        <taxon>Methanobacteriales</taxon>
        <taxon>Methanobacteriaceae</taxon>
        <taxon>Methanosphaera</taxon>
    </lineage>
</organism>
<dbReference type="GO" id="GO:0005886">
    <property type="term" value="C:plasma membrane"/>
    <property type="evidence" value="ECO:0007669"/>
    <property type="project" value="UniProtKB-SubCell"/>
</dbReference>
<feature type="transmembrane region" description="Helical" evidence="2">
    <location>
        <begin position="138"/>
        <end position="163"/>
    </location>
</feature>